<evidence type="ECO:0000256" key="1">
    <source>
        <dbReference type="ARBA" id="ARBA00004370"/>
    </source>
</evidence>
<evidence type="ECO:0000259" key="8">
    <source>
        <dbReference type="PROSITE" id="PS50885"/>
    </source>
</evidence>
<keyword evidence="6" id="KW-1133">Transmembrane helix</keyword>
<dbReference type="EMBL" id="AP024714">
    <property type="protein sequence ID" value="BCX82607.1"/>
    <property type="molecule type" value="Genomic_DNA"/>
</dbReference>
<accession>A0AAU9C2I5</accession>
<keyword evidence="10" id="KW-1185">Reference proteome</keyword>
<dbReference type="RefSeq" id="WP_317705002.1">
    <property type="nucleotide sequence ID" value="NZ_AP024714.1"/>
</dbReference>
<dbReference type="AlphaFoldDB" id="A0AAU9C2I5"/>
<evidence type="ECO:0000256" key="5">
    <source>
        <dbReference type="SAM" id="Coils"/>
    </source>
</evidence>
<dbReference type="Pfam" id="PF00672">
    <property type="entry name" value="HAMP"/>
    <property type="match status" value="1"/>
</dbReference>
<dbReference type="KEGG" id="mcau:MIT9_P2193"/>
<proteinExistence type="inferred from homology"/>
<gene>
    <name evidence="9" type="ORF">MIT9_P2193</name>
</gene>
<evidence type="ECO:0000313" key="10">
    <source>
        <dbReference type="Proteomes" id="UP001321825"/>
    </source>
</evidence>
<organism evidence="9 10">
    <name type="scientific">Methylomarinovum caldicuralii</name>
    <dbReference type="NCBI Taxonomy" id="438856"/>
    <lineage>
        <taxon>Bacteria</taxon>
        <taxon>Pseudomonadati</taxon>
        <taxon>Pseudomonadota</taxon>
        <taxon>Gammaproteobacteria</taxon>
        <taxon>Methylococcales</taxon>
        <taxon>Methylothermaceae</taxon>
        <taxon>Methylomarinovum</taxon>
    </lineage>
</organism>
<evidence type="ECO:0000313" key="9">
    <source>
        <dbReference type="EMBL" id="BCX82607.1"/>
    </source>
</evidence>
<sequence>MFLKQSIGMRLFQIVFAAFVLIACLLLFLYWQQQRRAAIAQQVDTARKVVTMAESVRHRVSRLWDLEVITPEKLRKFDAIANPRERRRKILATVPVVVAWKVIQDKIAREGFELRTPRPNARNPKNEPTPLERQALEYFASHPNADEYVVFDDKTNAVRYFQPVRLEQQCMICHGDPATSQDLWGRSDGRDILGYPMDGKRPGDLHGSFEIIASLDNAMAAVRQNMLKAGLGMALAIALFGWVFYRLTQHMIGRPLQAMGDQLKAIGDGDLTVQLDVKSEDEVGTMARHINAFSSRIRQLVNDLQATIAHLNRAAGEMAGIARETEAKAEKQRHDTEHTTASIQELSASIQEVAQTTSEAETRARETDAEAKQGHEVVTAATGLIRALAGEIDQVTEELHKLEADSKNIGEVLEIIRGIADQTNLLALNAAIEAARAGEQGRGFAVVAEEVRTLASRTQESTAQIQETIDELRNRARSAVEMIEHSRESAHQGAERTEAVDTALSNIIAMVEATGELNTQIATTIEQQSAVSGTINRSVEEINQGSLEVCRKMEETLQATEQLRQTAARLEEAVNHFRT</sequence>
<evidence type="ECO:0000256" key="3">
    <source>
        <dbReference type="ARBA" id="ARBA00029447"/>
    </source>
</evidence>
<dbReference type="InterPro" id="IPR021796">
    <property type="entry name" value="Tll0287-like_dom"/>
</dbReference>
<dbReference type="PROSITE" id="PS51257">
    <property type="entry name" value="PROKAR_LIPOPROTEIN"/>
    <property type="match status" value="1"/>
</dbReference>
<dbReference type="CDD" id="cd06225">
    <property type="entry name" value="HAMP"/>
    <property type="match status" value="1"/>
</dbReference>
<evidence type="ECO:0000259" key="7">
    <source>
        <dbReference type="PROSITE" id="PS50111"/>
    </source>
</evidence>
<dbReference type="PANTHER" id="PTHR32089:SF112">
    <property type="entry name" value="LYSOZYME-LIKE PROTEIN-RELATED"/>
    <property type="match status" value="1"/>
</dbReference>
<evidence type="ECO:0000256" key="6">
    <source>
        <dbReference type="SAM" id="Phobius"/>
    </source>
</evidence>
<comment type="similarity">
    <text evidence="3">Belongs to the methyl-accepting chemotaxis (MCP) protein family.</text>
</comment>
<dbReference type="FunFam" id="1.10.287.950:FF:000001">
    <property type="entry name" value="Methyl-accepting chemotaxis sensory transducer"/>
    <property type="match status" value="1"/>
</dbReference>
<protein>
    <submittedName>
        <fullName evidence="9">Methyl-accepting chemotaxis protein</fullName>
    </submittedName>
</protein>
<dbReference type="InterPro" id="IPR003660">
    <property type="entry name" value="HAMP_dom"/>
</dbReference>
<feature type="domain" description="HAMP" evidence="8">
    <location>
        <begin position="250"/>
        <end position="302"/>
    </location>
</feature>
<dbReference type="GO" id="GO:0006935">
    <property type="term" value="P:chemotaxis"/>
    <property type="evidence" value="ECO:0007669"/>
    <property type="project" value="UniProtKB-ARBA"/>
</dbReference>
<dbReference type="PANTHER" id="PTHR32089">
    <property type="entry name" value="METHYL-ACCEPTING CHEMOTAXIS PROTEIN MCPB"/>
    <property type="match status" value="1"/>
</dbReference>
<dbReference type="PROSITE" id="PS50885">
    <property type="entry name" value="HAMP"/>
    <property type="match status" value="1"/>
</dbReference>
<dbReference type="GO" id="GO:0016020">
    <property type="term" value="C:membrane"/>
    <property type="evidence" value="ECO:0007669"/>
    <property type="project" value="UniProtKB-SubCell"/>
</dbReference>
<keyword evidence="6" id="KW-0812">Transmembrane</keyword>
<comment type="subcellular location">
    <subcellularLocation>
        <location evidence="1">Membrane</location>
    </subcellularLocation>
</comment>
<dbReference type="Pfam" id="PF11845">
    <property type="entry name" value="Tll0287-like"/>
    <property type="match status" value="1"/>
</dbReference>
<evidence type="ECO:0000256" key="2">
    <source>
        <dbReference type="ARBA" id="ARBA00023224"/>
    </source>
</evidence>
<evidence type="ECO:0000256" key="4">
    <source>
        <dbReference type="PROSITE-ProRule" id="PRU00284"/>
    </source>
</evidence>
<keyword evidence="5" id="KW-0175">Coiled coil</keyword>
<reference evidence="10" key="1">
    <citation type="journal article" date="2024" name="Int. J. Syst. Evol. Microbiol.">
        <title>Methylomarinovum tepidoasis sp. nov., a moderately thermophilic methanotroph of the family Methylothermaceae isolated from a deep-sea hydrothermal field.</title>
        <authorList>
            <person name="Hirayama H."/>
            <person name="Takaki Y."/>
            <person name="Abe M."/>
            <person name="Miyazaki M."/>
            <person name="Uematsu K."/>
            <person name="Matsui Y."/>
            <person name="Takai K."/>
        </authorList>
    </citation>
    <scope>NUCLEOTIDE SEQUENCE [LARGE SCALE GENOMIC DNA]</scope>
    <source>
        <strain evidence="10">IT-9</strain>
    </source>
</reference>
<keyword evidence="6" id="KW-0472">Membrane</keyword>
<dbReference type="Proteomes" id="UP001321825">
    <property type="component" value="Chromosome"/>
</dbReference>
<dbReference type="CDD" id="cd11386">
    <property type="entry name" value="MCP_signal"/>
    <property type="match status" value="1"/>
</dbReference>
<feature type="domain" description="Methyl-accepting transducer" evidence="7">
    <location>
        <begin position="307"/>
        <end position="543"/>
    </location>
</feature>
<feature type="transmembrane region" description="Helical" evidence="6">
    <location>
        <begin position="226"/>
        <end position="245"/>
    </location>
</feature>
<dbReference type="Gene3D" id="1.10.287.950">
    <property type="entry name" value="Methyl-accepting chemotaxis protein"/>
    <property type="match status" value="1"/>
</dbReference>
<keyword evidence="2 4" id="KW-0807">Transducer</keyword>
<dbReference type="Pfam" id="PF00015">
    <property type="entry name" value="MCPsignal"/>
    <property type="match status" value="1"/>
</dbReference>
<dbReference type="InterPro" id="IPR004089">
    <property type="entry name" value="MCPsignal_dom"/>
</dbReference>
<dbReference type="GO" id="GO:0007165">
    <property type="term" value="P:signal transduction"/>
    <property type="evidence" value="ECO:0007669"/>
    <property type="project" value="UniProtKB-KW"/>
</dbReference>
<feature type="coiled-coil region" evidence="5">
    <location>
        <begin position="455"/>
        <end position="489"/>
    </location>
</feature>
<dbReference type="SMART" id="SM00283">
    <property type="entry name" value="MA"/>
    <property type="match status" value="1"/>
</dbReference>
<dbReference type="PROSITE" id="PS50111">
    <property type="entry name" value="CHEMOTAXIS_TRANSDUC_2"/>
    <property type="match status" value="1"/>
</dbReference>
<dbReference type="SUPFAM" id="SSF58104">
    <property type="entry name" value="Methyl-accepting chemotaxis protein (MCP) signaling domain"/>
    <property type="match status" value="1"/>
</dbReference>
<name>A0AAU9C2I5_9GAMM</name>
<feature type="transmembrane region" description="Helical" evidence="6">
    <location>
        <begin position="12"/>
        <end position="31"/>
    </location>
</feature>
<dbReference type="SMART" id="SM00304">
    <property type="entry name" value="HAMP"/>
    <property type="match status" value="1"/>
</dbReference>